<gene>
    <name evidence="1" type="ORF">BV25DRAFT_1829504</name>
</gene>
<protein>
    <submittedName>
        <fullName evidence="1">Uncharacterized protein</fullName>
    </submittedName>
</protein>
<reference evidence="1" key="2">
    <citation type="journal article" date="2022" name="New Phytol.">
        <title>Evolutionary transition to the ectomycorrhizal habit in the genomes of a hyperdiverse lineage of mushroom-forming fungi.</title>
        <authorList>
            <person name="Looney B."/>
            <person name="Miyauchi S."/>
            <person name="Morin E."/>
            <person name="Drula E."/>
            <person name="Courty P.E."/>
            <person name="Kohler A."/>
            <person name="Kuo A."/>
            <person name="LaButti K."/>
            <person name="Pangilinan J."/>
            <person name="Lipzen A."/>
            <person name="Riley R."/>
            <person name="Andreopoulos W."/>
            <person name="He G."/>
            <person name="Johnson J."/>
            <person name="Nolan M."/>
            <person name="Tritt A."/>
            <person name="Barry K.W."/>
            <person name="Grigoriev I.V."/>
            <person name="Nagy L.G."/>
            <person name="Hibbett D."/>
            <person name="Henrissat B."/>
            <person name="Matheny P.B."/>
            <person name="Labbe J."/>
            <person name="Martin F.M."/>
        </authorList>
    </citation>
    <scope>NUCLEOTIDE SEQUENCE</scope>
    <source>
        <strain evidence="1">HHB10654</strain>
    </source>
</reference>
<evidence type="ECO:0000313" key="1">
    <source>
        <dbReference type="EMBL" id="KAI0058947.1"/>
    </source>
</evidence>
<evidence type="ECO:0000313" key="2">
    <source>
        <dbReference type="Proteomes" id="UP000814140"/>
    </source>
</evidence>
<reference evidence="1" key="1">
    <citation type="submission" date="2021-03" db="EMBL/GenBank/DDBJ databases">
        <authorList>
            <consortium name="DOE Joint Genome Institute"/>
            <person name="Ahrendt S."/>
            <person name="Looney B.P."/>
            <person name="Miyauchi S."/>
            <person name="Morin E."/>
            <person name="Drula E."/>
            <person name="Courty P.E."/>
            <person name="Chicoki N."/>
            <person name="Fauchery L."/>
            <person name="Kohler A."/>
            <person name="Kuo A."/>
            <person name="Labutti K."/>
            <person name="Pangilinan J."/>
            <person name="Lipzen A."/>
            <person name="Riley R."/>
            <person name="Andreopoulos W."/>
            <person name="He G."/>
            <person name="Johnson J."/>
            <person name="Barry K.W."/>
            <person name="Grigoriev I.V."/>
            <person name="Nagy L."/>
            <person name="Hibbett D."/>
            <person name="Henrissat B."/>
            <person name="Matheny P.B."/>
            <person name="Labbe J."/>
            <person name="Martin F."/>
        </authorList>
    </citation>
    <scope>NUCLEOTIDE SEQUENCE</scope>
    <source>
        <strain evidence="1">HHB10654</strain>
    </source>
</reference>
<dbReference type="EMBL" id="MU277230">
    <property type="protein sequence ID" value="KAI0058947.1"/>
    <property type="molecule type" value="Genomic_DNA"/>
</dbReference>
<name>A0ACB8SRX9_9AGAM</name>
<proteinExistence type="predicted"/>
<dbReference type="Proteomes" id="UP000814140">
    <property type="component" value="Unassembled WGS sequence"/>
</dbReference>
<sequence>MGPFQPFYGSHFSGFDPRMHRMYRRGRGPTRLIWFVLGGAATYAWMSHKSPELSLGAGTHCMGRTWRPPVEDGTPENSVERSRMDDRWRAWAAERERMWRRSPVEPRPGEYQQSRSAEGEQVKDMGAGAAARVYGEDRAREVAQAWDAERERVKELGRYAGETVSGMSEATIDSMLAALQNLKSRLADRRDQQASSPPPPPPTPKVEEPPRRWV</sequence>
<organism evidence="1 2">
    <name type="scientific">Artomyces pyxidatus</name>
    <dbReference type="NCBI Taxonomy" id="48021"/>
    <lineage>
        <taxon>Eukaryota</taxon>
        <taxon>Fungi</taxon>
        <taxon>Dikarya</taxon>
        <taxon>Basidiomycota</taxon>
        <taxon>Agaricomycotina</taxon>
        <taxon>Agaricomycetes</taxon>
        <taxon>Russulales</taxon>
        <taxon>Auriscalpiaceae</taxon>
        <taxon>Artomyces</taxon>
    </lineage>
</organism>
<accession>A0ACB8SRX9</accession>
<comment type="caution">
    <text evidence="1">The sequence shown here is derived from an EMBL/GenBank/DDBJ whole genome shotgun (WGS) entry which is preliminary data.</text>
</comment>
<keyword evidence="2" id="KW-1185">Reference proteome</keyword>